<dbReference type="GO" id="GO:0043295">
    <property type="term" value="F:glutathione binding"/>
    <property type="evidence" value="ECO:0007669"/>
    <property type="project" value="TreeGrafter"/>
</dbReference>
<evidence type="ECO:0000259" key="3">
    <source>
        <dbReference type="Pfam" id="PF02798"/>
    </source>
</evidence>
<dbReference type="AlphaFoldDB" id="M7ZQ65"/>
<accession>M7ZQ65</accession>
<dbReference type="STRING" id="4572.M7ZQ65"/>
<dbReference type="OMA" id="HMEIRIR"/>
<organism evidence="4">
    <name type="scientific">Triticum urartu</name>
    <name type="common">Red wild einkorn</name>
    <name type="synonym">Crithodium urartu</name>
    <dbReference type="NCBI Taxonomy" id="4572"/>
    <lineage>
        <taxon>Eukaryota</taxon>
        <taxon>Viridiplantae</taxon>
        <taxon>Streptophyta</taxon>
        <taxon>Embryophyta</taxon>
        <taxon>Tracheophyta</taxon>
        <taxon>Spermatophyta</taxon>
        <taxon>Magnoliopsida</taxon>
        <taxon>Liliopsida</taxon>
        <taxon>Poales</taxon>
        <taxon>Poaceae</taxon>
        <taxon>BOP clade</taxon>
        <taxon>Pooideae</taxon>
        <taxon>Triticodae</taxon>
        <taxon>Triticeae</taxon>
        <taxon>Triticinae</taxon>
        <taxon>Triticum</taxon>
    </lineage>
</organism>
<dbReference type="PANTHER" id="PTHR43900">
    <property type="entry name" value="GLUTATHIONE S-TRANSFERASE RHO"/>
    <property type="match status" value="1"/>
</dbReference>
<dbReference type="InterPro" id="IPR036249">
    <property type="entry name" value="Thioredoxin-like_sf"/>
</dbReference>
<dbReference type="Gene3D" id="3.40.30.10">
    <property type="entry name" value="Glutaredoxin"/>
    <property type="match status" value="1"/>
</dbReference>
<evidence type="ECO:0000256" key="2">
    <source>
        <dbReference type="ARBA" id="ARBA00022679"/>
    </source>
</evidence>
<dbReference type="EC" id="2.5.1.18" evidence="1"/>
<dbReference type="Gene3D" id="1.20.1050.10">
    <property type="match status" value="1"/>
</dbReference>
<dbReference type="SUPFAM" id="SSF52833">
    <property type="entry name" value="Thioredoxin-like"/>
    <property type="match status" value="1"/>
</dbReference>
<dbReference type="EMBL" id="KD234098">
    <property type="protein sequence ID" value="EMS50204.1"/>
    <property type="molecule type" value="Genomic_DNA"/>
</dbReference>
<evidence type="ECO:0000256" key="1">
    <source>
        <dbReference type="ARBA" id="ARBA00012452"/>
    </source>
</evidence>
<protein>
    <recommendedName>
        <fullName evidence="1">glutathione transferase</fullName>
        <ecNumber evidence="1">2.5.1.18</ecNumber>
    </recommendedName>
</protein>
<dbReference type="GO" id="GO:0006749">
    <property type="term" value="P:glutathione metabolic process"/>
    <property type="evidence" value="ECO:0007669"/>
    <property type="project" value="TreeGrafter"/>
</dbReference>
<proteinExistence type="predicted"/>
<dbReference type="GO" id="GO:0005737">
    <property type="term" value="C:cytoplasm"/>
    <property type="evidence" value="ECO:0007669"/>
    <property type="project" value="TreeGrafter"/>
</dbReference>
<dbReference type="GO" id="GO:0004364">
    <property type="term" value="F:glutathione transferase activity"/>
    <property type="evidence" value="ECO:0007669"/>
    <property type="project" value="UniProtKB-EC"/>
</dbReference>
<evidence type="ECO:0000313" key="4">
    <source>
        <dbReference type="EMBL" id="EMS50204.1"/>
    </source>
</evidence>
<dbReference type="PANTHER" id="PTHR43900:SF77">
    <property type="entry name" value="GLUTATHIONE TRANSFERASE"/>
    <property type="match status" value="1"/>
</dbReference>
<keyword evidence="2" id="KW-0808">Transferase</keyword>
<name>M7ZQ65_TRIUA</name>
<reference evidence="4" key="1">
    <citation type="journal article" date="2013" name="Nature">
        <title>Draft genome of the wheat A-genome progenitor Triticum urartu.</title>
        <authorList>
            <person name="Ling H.Q."/>
            <person name="Zhao S."/>
            <person name="Liu D."/>
            <person name="Wang J."/>
            <person name="Sun H."/>
            <person name="Zhang C."/>
            <person name="Fan H."/>
            <person name="Li D."/>
            <person name="Dong L."/>
            <person name="Tao Y."/>
            <person name="Gao C."/>
            <person name="Wu H."/>
            <person name="Li Y."/>
            <person name="Cui Y."/>
            <person name="Guo X."/>
            <person name="Zheng S."/>
            <person name="Wang B."/>
            <person name="Yu K."/>
            <person name="Liang Q."/>
            <person name="Yang W."/>
            <person name="Lou X."/>
            <person name="Chen J."/>
            <person name="Feng M."/>
            <person name="Jian J."/>
            <person name="Zhang X."/>
            <person name="Luo G."/>
            <person name="Jiang Y."/>
            <person name="Liu J."/>
            <person name="Wang Z."/>
            <person name="Sha Y."/>
            <person name="Zhang B."/>
            <person name="Wu H."/>
            <person name="Tang D."/>
            <person name="Shen Q."/>
            <person name="Xue P."/>
            <person name="Zou S."/>
            <person name="Wang X."/>
            <person name="Liu X."/>
            <person name="Wang F."/>
            <person name="Yang Y."/>
            <person name="An X."/>
            <person name="Dong Z."/>
            <person name="Zhang K."/>
            <person name="Zhang X."/>
            <person name="Luo M.C."/>
            <person name="Dvorak J."/>
            <person name="Tong Y."/>
            <person name="Wang J."/>
            <person name="Yang H."/>
            <person name="Li Z."/>
            <person name="Wang D."/>
            <person name="Zhang A."/>
            <person name="Wang J."/>
        </authorList>
    </citation>
    <scope>NUCLEOTIDE SEQUENCE</scope>
</reference>
<dbReference type="InterPro" id="IPR004045">
    <property type="entry name" value="Glutathione_S-Trfase_N"/>
</dbReference>
<dbReference type="Pfam" id="PF02798">
    <property type="entry name" value="GST_N"/>
    <property type="match status" value="1"/>
</dbReference>
<sequence>MAAAVKVYGAARSWNIARVLLILEEAGIEYEVIAVDFATAKHKSPAHLARNRCRTREQRSDVGTGRPWRWAARRLGGLGGNGGCDGSQRPERARTRRVAQIWVAETEAARTPMSSRSQKGALGAGAAPRLRRNQRCTGMDGQPRHQQSKSKMRQPCFLTAYIAESRAITKYVCRMYKPELLGVGNQELEGSAMVDVWMEVGAHHYSPIMDAIHMEIRIRPIFGQRVDERAPWRATSRS</sequence>
<feature type="domain" description="GST N-terminal" evidence="3">
    <location>
        <begin position="4"/>
        <end position="51"/>
    </location>
</feature>
<gene>
    <name evidence="4" type="ORF">TRIUR3_07871</name>
</gene>